<reference evidence="2 3" key="1">
    <citation type="submission" date="2021-05" db="EMBL/GenBank/DDBJ databases">
        <title>Novel species in genus Cellulomonas.</title>
        <authorList>
            <person name="Zhang G."/>
        </authorList>
    </citation>
    <scope>NUCLEOTIDE SEQUENCE [LARGE SCALE GENOMIC DNA]</scope>
    <source>
        <strain evidence="3">zg-ZUI222</strain>
    </source>
</reference>
<protein>
    <submittedName>
        <fullName evidence="2">Pilus assembly protein</fullName>
    </submittedName>
</protein>
<evidence type="ECO:0000313" key="3">
    <source>
        <dbReference type="Proteomes" id="UP000677804"/>
    </source>
</evidence>
<dbReference type="InterPro" id="IPR012495">
    <property type="entry name" value="TadE-like_dom"/>
</dbReference>
<organism evidence="2 3">
    <name type="scientific">Cellulomonas wangleii</name>
    <dbReference type="NCBI Taxonomy" id="2816956"/>
    <lineage>
        <taxon>Bacteria</taxon>
        <taxon>Bacillati</taxon>
        <taxon>Actinomycetota</taxon>
        <taxon>Actinomycetes</taxon>
        <taxon>Micrococcales</taxon>
        <taxon>Cellulomonadaceae</taxon>
        <taxon>Cellulomonas</taxon>
    </lineage>
</organism>
<keyword evidence="3" id="KW-1185">Reference proteome</keyword>
<accession>A0ABX8DBJ5</accession>
<proteinExistence type="predicted"/>
<evidence type="ECO:0000313" key="2">
    <source>
        <dbReference type="EMBL" id="QVI64375.1"/>
    </source>
</evidence>
<name>A0ABX8DBJ5_9CELL</name>
<dbReference type="Proteomes" id="UP000677804">
    <property type="component" value="Chromosome"/>
</dbReference>
<evidence type="ECO:0000259" key="1">
    <source>
        <dbReference type="Pfam" id="PF07811"/>
    </source>
</evidence>
<sequence>MIFYTPLLMLAIFAIVQFSLTWYGNELAGAVAREAARVVRTGGGTAGSVQEARQRAVTYAEQIGGASLRDVDVTVTQPDALTVRVTVTGRAVEIVQGLAPEVSATVQGPVERFRADT</sequence>
<gene>
    <name evidence="2" type="ORF">KG103_17485</name>
</gene>
<feature type="domain" description="TadE-like" evidence="1">
    <location>
        <begin position="5"/>
        <end position="37"/>
    </location>
</feature>
<dbReference type="EMBL" id="CP074405">
    <property type="protein sequence ID" value="QVI64375.1"/>
    <property type="molecule type" value="Genomic_DNA"/>
</dbReference>
<dbReference type="Pfam" id="PF07811">
    <property type="entry name" value="TadE"/>
    <property type="match status" value="1"/>
</dbReference>